<dbReference type="Proteomes" id="UP000426246">
    <property type="component" value="Chromosome"/>
</dbReference>
<organism evidence="1 2">
    <name type="scientific">Paenibacillus psychroresistens</name>
    <dbReference type="NCBI Taxonomy" id="1778678"/>
    <lineage>
        <taxon>Bacteria</taxon>
        <taxon>Bacillati</taxon>
        <taxon>Bacillota</taxon>
        <taxon>Bacilli</taxon>
        <taxon>Bacillales</taxon>
        <taxon>Paenibacillaceae</taxon>
        <taxon>Paenibacillus</taxon>
    </lineage>
</organism>
<name>A0A6B8RRV9_9BACL</name>
<evidence type="ECO:0000313" key="2">
    <source>
        <dbReference type="Proteomes" id="UP000426246"/>
    </source>
</evidence>
<dbReference type="InterPro" id="IPR024078">
    <property type="entry name" value="LmbE-like_dom_sf"/>
</dbReference>
<dbReference type="Gene3D" id="3.40.50.10320">
    <property type="entry name" value="LmbE-like"/>
    <property type="match status" value="1"/>
</dbReference>
<dbReference type="PANTHER" id="PTHR12993">
    <property type="entry name" value="N-ACETYLGLUCOSAMINYL-PHOSPHATIDYLINOSITOL DE-N-ACETYLASE-RELATED"/>
    <property type="match status" value="1"/>
</dbReference>
<dbReference type="OrthoDB" id="9790023at2"/>
<dbReference type="SUPFAM" id="SSF102588">
    <property type="entry name" value="LmbE-like"/>
    <property type="match status" value="1"/>
</dbReference>
<accession>A0A6B8RRV9</accession>
<reference evidence="2" key="1">
    <citation type="submission" date="2018-11" db="EMBL/GenBank/DDBJ databases">
        <title>Complete genome sequence of Paenibacillus sp. ML311-T8.</title>
        <authorList>
            <person name="Nam Y.-D."/>
            <person name="Kang J."/>
            <person name="Chung W.-H."/>
            <person name="Park Y.S."/>
        </authorList>
    </citation>
    <scope>NUCLEOTIDE SEQUENCE [LARGE SCALE GENOMIC DNA]</scope>
    <source>
        <strain evidence="2">ML311-T8</strain>
    </source>
</reference>
<dbReference type="InterPro" id="IPR003737">
    <property type="entry name" value="GlcNAc_PI_deacetylase-related"/>
</dbReference>
<sequence length="232" mass="26079">MTHTIGFIYAHPDDETFLSACLIRQLADQGHKTVLLLATKGDAGKKNGDVGHLSNAELAAVRELEMKKAADIMGITHTEYLNYPDGKLNTIDSTEFVDNVVLFINKHQPSVIFTFPEDGGNGHLDHMAISDITSKAVWSERCDSVQKLYYVATNPLLEQGHFPSLFIDTASQWEMKAQALRAHDSQKLAINRYFGDLAVLPENRRYEAFVLGWERGVFWPKKTEQSILDDLI</sequence>
<evidence type="ECO:0000313" key="1">
    <source>
        <dbReference type="EMBL" id="QGQ98285.1"/>
    </source>
</evidence>
<proteinExistence type="predicted"/>
<keyword evidence="2" id="KW-1185">Reference proteome</keyword>
<dbReference type="KEGG" id="ppsc:EHS13_27075"/>
<dbReference type="EMBL" id="CP034235">
    <property type="protein sequence ID" value="QGQ98285.1"/>
    <property type="molecule type" value="Genomic_DNA"/>
</dbReference>
<dbReference type="RefSeq" id="WP_155703388.1">
    <property type="nucleotide sequence ID" value="NZ_CP034235.1"/>
</dbReference>
<dbReference type="GO" id="GO:0016811">
    <property type="term" value="F:hydrolase activity, acting on carbon-nitrogen (but not peptide) bonds, in linear amides"/>
    <property type="evidence" value="ECO:0007669"/>
    <property type="project" value="TreeGrafter"/>
</dbReference>
<dbReference type="AlphaFoldDB" id="A0A6B8RRV9"/>
<gene>
    <name evidence="1" type="ORF">EHS13_27075</name>
</gene>
<protein>
    <submittedName>
        <fullName evidence="1">PIG-L family deacetylase</fullName>
    </submittedName>
</protein>
<dbReference type="Pfam" id="PF02585">
    <property type="entry name" value="PIG-L"/>
    <property type="match status" value="1"/>
</dbReference>
<dbReference type="PANTHER" id="PTHR12993:SF11">
    <property type="entry name" value="N-ACETYLGLUCOSAMINYL-PHOSPHATIDYLINOSITOL DE-N-ACETYLASE"/>
    <property type="match status" value="1"/>
</dbReference>